<name>A0A147BJS4_IXORI</name>
<dbReference type="AlphaFoldDB" id="A0A147BJS4"/>
<dbReference type="EMBL" id="GEGO01004386">
    <property type="protein sequence ID" value="JAR91018.1"/>
    <property type="molecule type" value="Transcribed_RNA"/>
</dbReference>
<dbReference type="Pfam" id="PF13843">
    <property type="entry name" value="DDE_Tnp_1_7"/>
    <property type="match status" value="1"/>
</dbReference>
<feature type="non-terminal residue" evidence="2">
    <location>
        <position position="1"/>
    </location>
</feature>
<accession>A0A147BJS4</accession>
<dbReference type="InterPro" id="IPR029526">
    <property type="entry name" value="PGBD"/>
</dbReference>
<sequence>FKGVSSLKQYLPSKPHKWGYKLFVLSDVKGIVHNFEVYTGKIEKAEGHPDLGASSNIVLHLSDVIPAGKHHLLYFDNWFTSLQLIGELGKRDIYCLGTVRPNRLQGCPLPTDKDMKERGRGSFVVSSFASAEPVSTLKRWDKKTKKEVDVECPSMVMAYNKFMGGVDLLDSLIALYRISLRSKKYYLRLFFHFVDLATVTAWLLYRRDCDQFLVPQRSQQPLLDFKMSVAEALCKQGKSASKKRGRSSGSVDAAWEKKKKVGHASKPIPQEAVRKDEMGHWPLVSERRGRCKMPKCKGSPVVVCQKCDVHLCLDKHKNCFLTFHTK</sequence>
<reference evidence="2" key="1">
    <citation type="journal article" date="2018" name="PLoS Negl. Trop. Dis.">
        <title>Sialome diversity of ticks revealed by RNAseq of single tick salivary glands.</title>
        <authorList>
            <person name="Perner J."/>
            <person name="Kropackova S."/>
            <person name="Kopacek P."/>
            <person name="Ribeiro J.M."/>
        </authorList>
    </citation>
    <scope>NUCLEOTIDE SEQUENCE</scope>
    <source>
        <strain evidence="2">Siblings of single egg batch collected in Ceske Budejovice</strain>
        <tissue evidence="2">Salivary glands</tissue>
    </source>
</reference>
<dbReference type="PANTHER" id="PTHR47272">
    <property type="entry name" value="DDE_TNP_1_7 DOMAIN-CONTAINING PROTEIN"/>
    <property type="match status" value="1"/>
</dbReference>
<evidence type="ECO:0000259" key="1">
    <source>
        <dbReference type="Pfam" id="PF13843"/>
    </source>
</evidence>
<evidence type="ECO:0000313" key="2">
    <source>
        <dbReference type="EMBL" id="JAR91018.1"/>
    </source>
</evidence>
<organism evidence="2">
    <name type="scientific">Ixodes ricinus</name>
    <name type="common">Common tick</name>
    <name type="synonym">Acarus ricinus</name>
    <dbReference type="NCBI Taxonomy" id="34613"/>
    <lineage>
        <taxon>Eukaryota</taxon>
        <taxon>Metazoa</taxon>
        <taxon>Ecdysozoa</taxon>
        <taxon>Arthropoda</taxon>
        <taxon>Chelicerata</taxon>
        <taxon>Arachnida</taxon>
        <taxon>Acari</taxon>
        <taxon>Parasitiformes</taxon>
        <taxon>Ixodida</taxon>
        <taxon>Ixodoidea</taxon>
        <taxon>Ixodidae</taxon>
        <taxon>Ixodinae</taxon>
        <taxon>Ixodes</taxon>
    </lineage>
</organism>
<protein>
    <submittedName>
        <fullName evidence="2">Putative piggybac transposable element-derived</fullName>
    </submittedName>
</protein>
<feature type="domain" description="PiggyBac transposable element-derived protein" evidence="1">
    <location>
        <begin position="2"/>
        <end position="202"/>
    </location>
</feature>
<proteinExistence type="predicted"/>
<dbReference type="PANTHER" id="PTHR47272:SF1">
    <property type="entry name" value="PIGGYBAC TRANSPOSABLE ELEMENT-DERIVED PROTEIN 3-LIKE"/>
    <property type="match status" value="1"/>
</dbReference>